<sequence>MDWFSWLSKTGLDPSLSYEYALTFAHNELEEDDINYFNHEFLQSMGICVAKHRLEILKLARKEKHRGLFPVFWLQIAIKQAKNYVAKHNCVHIGRDHLNRTSAMMPRLNYSTRWKTSMLKRNTKRLITATKQQIVGQKQSSTTKGNLDSTPVIASKQEVLMLTNGSPLDSSSSSDTDSSSPDSHEEIPKIRKVNLPIEEDLRWEMMFQQLKPT</sequence>
<reference evidence="3" key="1">
    <citation type="submission" date="2023-03" db="EMBL/GenBank/DDBJ databases">
        <authorList>
            <person name="Julca I."/>
        </authorList>
    </citation>
    <scope>NUCLEOTIDE SEQUENCE</scope>
</reference>
<feature type="compositionally biased region" description="Low complexity" evidence="1">
    <location>
        <begin position="166"/>
        <end position="181"/>
    </location>
</feature>
<dbReference type="Proteomes" id="UP001161247">
    <property type="component" value="Chromosome 7"/>
</dbReference>
<dbReference type="PANTHER" id="PTHR33915:SF1">
    <property type="entry name" value="OS04G0644100 PROTEIN"/>
    <property type="match status" value="1"/>
</dbReference>
<evidence type="ECO:0000313" key="3">
    <source>
        <dbReference type="EMBL" id="CAI9113924.1"/>
    </source>
</evidence>
<name>A0AAV1E4M3_OLDCO</name>
<dbReference type="InterPro" id="IPR001660">
    <property type="entry name" value="SAM"/>
</dbReference>
<dbReference type="InterPro" id="IPR013761">
    <property type="entry name" value="SAM/pointed_sf"/>
</dbReference>
<dbReference type="EMBL" id="OX459124">
    <property type="protein sequence ID" value="CAI9113924.1"/>
    <property type="molecule type" value="Genomic_DNA"/>
</dbReference>
<dbReference type="Pfam" id="PF07647">
    <property type="entry name" value="SAM_2"/>
    <property type="match status" value="1"/>
</dbReference>
<keyword evidence="4" id="KW-1185">Reference proteome</keyword>
<proteinExistence type="predicted"/>
<dbReference type="SUPFAM" id="SSF47769">
    <property type="entry name" value="SAM/Pointed domain"/>
    <property type="match status" value="1"/>
</dbReference>
<evidence type="ECO:0000313" key="4">
    <source>
        <dbReference type="Proteomes" id="UP001161247"/>
    </source>
</evidence>
<organism evidence="3 4">
    <name type="scientific">Oldenlandia corymbosa var. corymbosa</name>
    <dbReference type="NCBI Taxonomy" id="529605"/>
    <lineage>
        <taxon>Eukaryota</taxon>
        <taxon>Viridiplantae</taxon>
        <taxon>Streptophyta</taxon>
        <taxon>Embryophyta</taxon>
        <taxon>Tracheophyta</taxon>
        <taxon>Spermatophyta</taxon>
        <taxon>Magnoliopsida</taxon>
        <taxon>eudicotyledons</taxon>
        <taxon>Gunneridae</taxon>
        <taxon>Pentapetalae</taxon>
        <taxon>asterids</taxon>
        <taxon>lamiids</taxon>
        <taxon>Gentianales</taxon>
        <taxon>Rubiaceae</taxon>
        <taxon>Rubioideae</taxon>
        <taxon>Spermacoceae</taxon>
        <taxon>Hedyotis-Oldenlandia complex</taxon>
        <taxon>Oldenlandia</taxon>
    </lineage>
</organism>
<gene>
    <name evidence="3" type="ORF">OLC1_LOCUS20828</name>
</gene>
<protein>
    <submittedName>
        <fullName evidence="3">OLC1v1014629C1</fullName>
    </submittedName>
</protein>
<feature type="domain" description="SAM" evidence="2">
    <location>
        <begin position="6"/>
        <end position="58"/>
    </location>
</feature>
<evidence type="ECO:0000256" key="1">
    <source>
        <dbReference type="SAM" id="MobiDB-lite"/>
    </source>
</evidence>
<dbReference type="PANTHER" id="PTHR33915">
    <property type="entry name" value="OSJNBA0033G05.11 PROTEIN"/>
    <property type="match status" value="1"/>
</dbReference>
<dbReference type="AlphaFoldDB" id="A0AAV1E4M3"/>
<accession>A0AAV1E4M3</accession>
<feature type="region of interest" description="Disordered" evidence="1">
    <location>
        <begin position="164"/>
        <end position="193"/>
    </location>
</feature>
<evidence type="ECO:0000259" key="2">
    <source>
        <dbReference type="Pfam" id="PF07647"/>
    </source>
</evidence>
<dbReference type="Gene3D" id="1.10.150.50">
    <property type="entry name" value="Transcription Factor, Ets-1"/>
    <property type="match status" value="1"/>
</dbReference>
<dbReference type="CDD" id="cd09487">
    <property type="entry name" value="SAM_superfamily"/>
    <property type="match status" value="1"/>
</dbReference>